<dbReference type="GO" id="GO:0008171">
    <property type="term" value="F:O-methyltransferase activity"/>
    <property type="evidence" value="ECO:0007669"/>
    <property type="project" value="InterPro"/>
</dbReference>
<evidence type="ECO:0000256" key="2">
    <source>
        <dbReference type="ARBA" id="ARBA00022679"/>
    </source>
</evidence>
<proteinExistence type="predicted"/>
<keyword evidence="3" id="KW-0949">S-adenosyl-L-methionine</keyword>
<accession>A0A2T4GCN4</accession>
<dbReference type="PROSITE" id="PS51683">
    <property type="entry name" value="SAM_OMT_II"/>
    <property type="match status" value="1"/>
</dbReference>
<gene>
    <name evidence="5" type="ORF">FCULG_00010607</name>
</gene>
<dbReference type="PANTHER" id="PTHR43712:SF19">
    <property type="entry name" value="DUAL O-METHYLTRANSFERASE_FAD-DEPENDENT MONOOXYGENASE ELCB"/>
    <property type="match status" value="1"/>
</dbReference>
<dbReference type="InterPro" id="IPR016461">
    <property type="entry name" value="COMT-like"/>
</dbReference>
<dbReference type="InterPro" id="IPR029063">
    <property type="entry name" value="SAM-dependent_MTases_sf"/>
</dbReference>
<evidence type="ECO:0000259" key="4">
    <source>
        <dbReference type="Pfam" id="PF00891"/>
    </source>
</evidence>
<feature type="domain" description="O-methyltransferase C-terminal" evidence="4">
    <location>
        <begin position="214"/>
        <end position="424"/>
    </location>
</feature>
<dbReference type="InterPro" id="IPR001077">
    <property type="entry name" value="COMT_C"/>
</dbReference>
<dbReference type="EMBL" id="PVEM01000028">
    <property type="protein sequence ID" value="PTD01333.1"/>
    <property type="molecule type" value="Genomic_DNA"/>
</dbReference>
<dbReference type="OrthoDB" id="1606438at2759"/>
<dbReference type="OMA" id="CEPEPNM"/>
<evidence type="ECO:0000256" key="3">
    <source>
        <dbReference type="ARBA" id="ARBA00022691"/>
    </source>
</evidence>
<dbReference type="Proteomes" id="UP000241587">
    <property type="component" value="Unassembled WGS sequence"/>
</dbReference>
<protein>
    <submittedName>
        <fullName evidence="5">O-methyltransferase bik3</fullName>
    </submittedName>
</protein>
<dbReference type="AlphaFoldDB" id="A0A2T4GCN4"/>
<keyword evidence="6" id="KW-1185">Reference proteome</keyword>
<evidence type="ECO:0000313" key="6">
    <source>
        <dbReference type="Proteomes" id="UP000241587"/>
    </source>
</evidence>
<dbReference type="Pfam" id="PF00891">
    <property type="entry name" value="Methyltransf_2"/>
    <property type="match status" value="1"/>
</dbReference>
<dbReference type="GO" id="GO:0032259">
    <property type="term" value="P:methylation"/>
    <property type="evidence" value="ECO:0007669"/>
    <property type="project" value="UniProtKB-KW"/>
</dbReference>
<evidence type="ECO:0000256" key="1">
    <source>
        <dbReference type="ARBA" id="ARBA00022603"/>
    </source>
</evidence>
<dbReference type="SUPFAM" id="SSF46785">
    <property type="entry name" value="Winged helix' DNA-binding domain"/>
    <property type="match status" value="1"/>
</dbReference>
<dbReference type="Gene3D" id="3.40.50.150">
    <property type="entry name" value="Vaccinia Virus protein VP39"/>
    <property type="match status" value="1"/>
</dbReference>
<reference evidence="5 6" key="1">
    <citation type="submission" date="2018-02" db="EMBL/GenBank/DDBJ databases">
        <title>Fusarium culmorum secondary metabolites in fungal-bacterial-plant interactions.</title>
        <authorList>
            <person name="Schmidt R."/>
        </authorList>
    </citation>
    <scope>NUCLEOTIDE SEQUENCE [LARGE SCALE GENOMIC DNA]</scope>
    <source>
        <strain evidence="5 6">PV</strain>
    </source>
</reference>
<feature type="non-terminal residue" evidence="5">
    <location>
        <position position="1"/>
    </location>
</feature>
<sequence>SRSSARIIQIRDVRSCTSPKPVVALGADVTCSLSDGCRECSSRNVGDSIGDLIGNFVQCIFSAPASMDFGCRMNKTDRDSVIEYATQLKQLVHDPHSFLTELVVQQQQYYCIGWLCHFDVISFVPLPPKAISYDQVAIQAKVPLSTLQSVSRMAMTAGFLCETKDGRLSQNELSCHFATDAHMRTQLLYMFDETVPIMAALKNATQRWGNTSATNETAYNIVHSMDLSFFQYLKTRPDLNERFHAYMKSRAVSHTGSNVEHLLGAFDWNNLGEATVVDIGGSSGPTCVMLATAFPSLNFVIEDLPEPIQNAHARVSDLPEEIKGRINMMEYDFFTPQPIKHADVYLLRTILHDWPDADAVKILQGVVEAMGPSSRLLIMDMVLPQPGSGSKTFEAALRQKDLTMIQTFNAKEREVAEWAALLTKTDPRLKIRAIERPAGSELSVIEVILEEMIVDELSWHAFSG</sequence>
<organism evidence="5 6">
    <name type="scientific">Fusarium culmorum</name>
    <dbReference type="NCBI Taxonomy" id="5516"/>
    <lineage>
        <taxon>Eukaryota</taxon>
        <taxon>Fungi</taxon>
        <taxon>Dikarya</taxon>
        <taxon>Ascomycota</taxon>
        <taxon>Pezizomycotina</taxon>
        <taxon>Sordariomycetes</taxon>
        <taxon>Hypocreomycetidae</taxon>
        <taxon>Hypocreales</taxon>
        <taxon>Nectriaceae</taxon>
        <taxon>Fusarium</taxon>
    </lineage>
</organism>
<evidence type="ECO:0000313" key="5">
    <source>
        <dbReference type="EMBL" id="PTD01333.1"/>
    </source>
</evidence>
<comment type="caution">
    <text evidence="5">The sequence shown here is derived from an EMBL/GenBank/DDBJ whole genome shotgun (WGS) entry which is preliminary data.</text>
</comment>
<keyword evidence="2 5" id="KW-0808">Transferase</keyword>
<dbReference type="SUPFAM" id="SSF53335">
    <property type="entry name" value="S-adenosyl-L-methionine-dependent methyltransferases"/>
    <property type="match status" value="1"/>
</dbReference>
<dbReference type="PANTHER" id="PTHR43712">
    <property type="entry name" value="PUTATIVE (AFU_ORTHOLOGUE AFUA_4G14580)-RELATED"/>
    <property type="match status" value="1"/>
</dbReference>
<dbReference type="InterPro" id="IPR036390">
    <property type="entry name" value="WH_DNA-bd_sf"/>
</dbReference>
<feature type="non-terminal residue" evidence="5">
    <location>
        <position position="464"/>
    </location>
</feature>
<keyword evidence="1 5" id="KW-0489">Methyltransferase</keyword>
<name>A0A2T4GCN4_FUSCU</name>